<evidence type="ECO:0000313" key="2">
    <source>
        <dbReference type="EMBL" id="KAA0164519.1"/>
    </source>
</evidence>
<sequence>MTICAIAMAIPSSCEMNVPPPPMSSGWMNSCIIVMTTSRIGESTGLRIPSRIGMITPIRIFSRLITISSGSGIFSSAGVAGPFAPH</sequence>
<accession>A0A5A8DD53</accession>
<dbReference type="AlphaFoldDB" id="A0A5A8DD53"/>
<comment type="caution">
    <text evidence="1">The sequence shown here is derived from an EMBL/GenBank/DDBJ whole genome shotgun (WGS) entry which is preliminary data.</text>
</comment>
<dbReference type="EMBL" id="VLTM01000023">
    <property type="protein sequence ID" value="KAA0163138.1"/>
    <property type="molecule type" value="Genomic_DNA"/>
</dbReference>
<evidence type="ECO:0000313" key="3">
    <source>
        <dbReference type="Proteomes" id="UP000324907"/>
    </source>
</evidence>
<proteinExistence type="predicted"/>
<evidence type="ECO:0000313" key="4">
    <source>
        <dbReference type="Proteomes" id="UP000325113"/>
    </source>
</evidence>
<dbReference type="EMBL" id="VLTL01000056">
    <property type="protein sequence ID" value="KAA0164519.1"/>
    <property type="molecule type" value="Genomic_DNA"/>
</dbReference>
<evidence type="ECO:0000313" key="1">
    <source>
        <dbReference type="EMBL" id="KAA0163138.1"/>
    </source>
</evidence>
<dbReference type="Proteomes" id="UP000324907">
    <property type="component" value="Unassembled WGS sequence"/>
</dbReference>
<organism evidence="1 4">
    <name type="scientific">Cafeteria roenbergensis</name>
    <name type="common">Marine flagellate</name>
    <dbReference type="NCBI Taxonomy" id="33653"/>
    <lineage>
        <taxon>Eukaryota</taxon>
        <taxon>Sar</taxon>
        <taxon>Stramenopiles</taxon>
        <taxon>Bigyra</taxon>
        <taxon>Opalozoa</taxon>
        <taxon>Bicosoecida</taxon>
        <taxon>Cafeteriaceae</taxon>
        <taxon>Cafeteria</taxon>
    </lineage>
</organism>
<gene>
    <name evidence="2" type="ORF">FNF28_03860</name>
    <name evidence="1" type="ORF">FNF31_02961</name>
</gene>
<dbReference type="Proteomes" id="UP000325113">
    <property type="component" value="Unassembled WGS sequence"/>
</dbReference>
<name>A0A5A8DD53_CAFRO</name>
<reference evidence="3 4" key="1">
    <citation type="submission" date="2019-07" db="EMBL/GenBank/DDBJ databases">
        <title>Genomes of Cafeteria roenbergensis.</title>
        <authorList>
            <person name="Fischer M.G."/>
            <person name="Hackl T."/>
            <person name="Roman M."/>
        </authorList>
    </citation>
    <scope>NUCLEOTIDE SEQUENCE [LARGE SCALE GENOMIC DNA]</scope>
    <source>
        <strain evidence="1 4">Cflag</strain>
        <strain evidence="2 3">RCC970-E3</strain>
    </source>
</reference>
<protein>
    <submittedName>
        <fullName evidence="1">Uncharacterized protein</fullName>
    </submittedName>
</protein>